<dbReference type="GO" id="GO:0016491">
    <property type="term" value="F:oxidoreductase activity"/>
    <property type="evidence" value="ECO:0007669"/>
    <property type="project" value="UniProtKB-KW"/>
</dbReference>
<evidence type="ECO:0000256" key="2">
    <source>
        <dbReference type="ARBA" id="ARBA00023002"/>
    </source>
</evidence>
<dbReference type="AlphaFoldDB" id="A0A9N8HF60"/>
<accession>A0A9N8HF60</accession>
<dbReference type="InterPro" id="IPR002347">
    <property type="entry name" value="SDR_fam"/>
</dbReference>
<organism evidence="4 5">
    <name type="scientific">Seminavis robusta</name>
    <dbReference type="NCBI Taxonomy" id="568900"/>
    <lineage>
        <taxon>Eukaryota</taxon>
        <taxon>Sar</taxon>
        <taxon>Stramenopiles</taxon>
        <taxon>Ochrophyta</taxon>
        <taxon>Bacillariophyta</taxon>
        <taxon>Bacillariophyceae</taxon>
        <taxon>Bacillariophycidae</taxon>
        <taxon>Naviculales</taxon>
        <taxon>Naviculaceae</taxon>
        <taxon>Seminavis</taxon>
    </lineage>
</organism>
<evidence type="ECO:0000313" key="4">
    <source>
        <dbReference type="EMBL" id="CAB9512738.1"/>
    </source>
</evidence>
<proteinExistence type="inferred from homology"/>
<dbReference type="InterPro" id="IPR036291">
    <property type="entry name" value="NAD(P)-bd_dom_sf"/>
</dbReference>
<dbReference type="PANTHER" id="PTHR24320">
    <property type="entry name" value="RETINOL DEHYDROGENASE"/>
    <property type="match status" value="1"/>
</dbReference>
<comment type="caution">
    <text evidence="4">The sequence shown here is derived from an EMBL/GenBank/DDBJ whole genome shotgun (WGS) entry which is preliminary data.</text>
</comment>
<evidence type="ECO:0000256" key="3">
    <source>
        <dbReference type="SAM" id="Phobius"/>
    </source>
</evidence>
<dbReference type="Pfam" id="PF00106">
    <property type="entry name" value="adh_short"/>
    <property type="match status" value="1"/>
</dbReference>
<keyword evidence="3" id="KW-1133">Transmembrane helix</keyword>
<evidence type="ECO:0000256" key="1">
    <source>
        <dbReference type="ARBA" id="ARBA00006484"/>
    </source>
</evidence>
<dbReference type="SUPFAM" id="SSF51735">
    <property type="entry name" value="NAD(P)-binding Rossmann-fold domains"/>
    <property type="match status" value="1"/>
</dbReference>
<keyword evidence="3" id="KW-0812">Transmembrane</keyword>
<evidence type="ECO:0000313" key="5">
    <source>
        <dbReference type="Proteomes" id="UP001153069"/>
    </source>
</evidence>
<dbReference type="Proteomes" id="UP001153069">
    <property type="component" value="Unassembled WGS sequence"/>
</dbReference>
<gene>
    <name evidence="4" type="ORF">SEMRO_552_G165180.1</name>
</gene>
<dbReference type="Gene3D" id="3.40.50.720">
    <property type="entry name" value="NAD(P)-binding Rossmann-like Domain"/>
    <property type="match status" value="1"/>
</dbReference>
<sequence>MASTTNDRLTRATPFYTMNLVNSALFSILPGIYVVASLLYGLVFGAPKINLVKTAQEESSSNPRRTAVITGSNAGIGFATARQLVLHHNVDVMLACRSRDRAIQAAERINAEAQVTPGVLSRAVFLHPCDLSSLASVRQFATALKEKYDTLDILICNAGVNSSVVEGNRTVDDLELIFQCNVLGHFLLIQLLLDLFPKESGRIVTLSSVAHHLVPSTASFDESYWRQLAEGSAGAIPVPYLGALIEDSVQTYPPSKLAALLLAVELNRRFYDSGDDKNTRQIRAFAVNPGAVASNIWRSFPWIAQMVMQRIFLSTDQGCATTVAAAVGEHDKDVLYLQPYWLPGSSNNKAPFPVFEMMGPFVGYNVTQPRLPLDGGVFAAKSLWNVCEEKIIGCTKE</sequence>
<feature type="transmembrane region" description="Helical" evidence="3">
    <location>
        <begin position="20"/>
        <end position="43"/>
    </location>
</feature>
<dbReference type="EMBL" id="CAICTM010000551">
    <property type="protein sequence ID" value="CAB9512738.1"/>
    <property type="molecule type" value="Genomic_DNA"/>
</dbReference>
<protein>
    <submittedName>
        <fullName evidence="4">Short-chain dehydrogenase TIC 32, chloroplastic</fullName>
    </submittedName>
</protein>
<reference evidence="4" key="1">
    <citation type="submission" date="2020-06" db="EMBL/GenBank/DDBJ databases">
        <authorList>
            <consortium name="Plant Systems Biology data submission"/>
        </authorList>
    </citation>
    <scope>NUCLEOTIDE SEQUENCE</scope>
    <source>
        <strain evidence="4">D6</strain>
    </source>
</reference>
<keyword evidence="3" id="KW-0472">Membrane</keyword>
<keyword evidence="2" id="KW-0560">Oxidoreductase</keyword>
<dbReference type="OrthoDB" id="47007at2759"/>
<name>A0A9N8HF60_9STRA</name>
<keyword evidence="5" id="KW-1185">Reference proteome</keyword>
<comment type="similarity">
    <text evidence="1">Belongs to the short-chain dehydrogenases/reductases (SDR) family.</text>
</comment>
<dbReference type="PRINTS" id="PR00081">
    <property type="entry name" value="GDHRDH"/>
</dbReference>
<dbReference type="PANTHER" id="PTHR24320:SF152">
    <property type="entry name" value="SHORT-CHAIN DEHYDROGENASE_REDUCTASE FAMILY PROTEIN"/>
    <property type="match status" value="1"/>
</dbReference>